<keyword evidence="3" id="KW-1185">Reference proteome</keyword>
<dbReference type="PANTHER" id="PTHR35580">
    <property type="entry name" value="CELL SURFACE GLYCOPROTEIN (S-LAYER PROTEIN)-LIKE PROTEIN"/>
    <property type="match status" value="1"/>
</dbReference>
<dbReference type="InterPro" id="IPR052918">
    <property type="entry name" value="Motility_Chemotaxis_Reg"/>
</dbReference>
<name>A0A369KQZ2_9BACT</name>
<dbReference type="AlphaFoldDB" id="A0A369KQZ2"/>
<evidence type="ECO:0000256" key="1">
    <source>
        <dbReference type="SAM" id="SignalP"/>
    </source>
</evidence>
<reference evidence="2" key="1">
    <citation type="submission" date="2018-04" db="EMBL/GenBank/DDBJ databases">
        <title>Draft genome sequence of the Candidatus Spirobacillus cienkowskii, a pathogen of freshwater Daphnia species, reconstructed from hemolymph metagenomic reads.</title>
        <authorList>
            <person name="Bresciani L."/>
            <person name="Lemos L.N."/>
            <person name="Wale N."/>
            <person name="Lin J.Y."/>
            <person name="Fernandes G.R."/>
            <person name="Duffy M.A."/>
            <person name="Rodrigues J.M."/>
        </authorList>
    </citation>
    <scope>NUCLEOTIDE SEQUENCE [LARGE SCALE GENOMIC DNA]</scope>
    <source>
        <strain evidence="2">Binning01</strain>
    </source>
</reference>
<dbReference type="Proteomes" id="UP000253934">
    <property type="component" value="Unassembled WGS sequence"/>
</dbReference>
<dbReference type="PANTHER" id="PTHR35580:SF1">
    <property type="entry name" value="PHYTASE-LIKE DOMAIN-CONTAINING PROTEIN"/>
    <property type="match status" value="1"/>
</dbReference>
<sequence length="456" mass="52920">MNKFFLKKIFKKISFISFLFIVTSLSVNAQDYQKNVRVKKFQNIDAVTLVVATVNSKDNNIITLINAKNNKLKNQSSYIIFYNEMLRKKWRLRLNKNENIEIKGQDLFIDDHENIYVLGEVWDSNIRNEQKFIAKYNSQGKKQWDQKLSNIDDFIKLQKILVKNNNIYVLGTKFRGKNNVVLYKFDDSGNFIFNQNYDDLGFGDNSIDRSIIAKIDENENIYIAGQTSLRLKNSSLVSPFILKLDFNGNLIFKELFGVPDYNLYVSSLDIDEEKNIYLVGSLTTRSDNLVSFYYNNENIKVNQYSLLSGIEDCFILKFSSKENKKEWIRTYGNVNHNTKIHDIKVYENQIYVVGYSTEILDINQQMNKEFEKPNIFVKQFDFNGKENLFYSVPYAVNGDAAIGFNRIKLNVNDNGDLIIGGSVRASEEIKSNIHYYGALIKITNNKKVANNLHPVD</sequence>
<protein>
    <submittedName>
        <fullName evidence="2">Uncharacterized protein</fullName>
    </submittedName>
</protein>
<feature type="chain" id="PRO_5016886285" evidence="1">
    <location>
        <begin position="30"/>
        <end position="456"/>
    </location>
</feature>
<organism evidence="2 3">
    <name type="scientific">Spirobacillus cienkowskii</name>
    <dbReference type="NCBI Taxonomy" id="495820"/>
    <lineage>
        <taxon>Bacteria</taxon>
        <taxon>Pseudomonadati</taxon>
        <taxon>Bdellovibrionota</taxon>
        <taxon>Oligoflexia</taxon>
        <taxon>Silvanigrellales</taxon>
        <taxon>Spirobacillus</taxon>
    </lineage>
</organism>
<gene>
    <name evidence="2" type="ORF">DCC88_10980</name>
</gene>
<accession>A0A369KQZ2</accession>
<keyword evidence="1" id="KW-0732">Signal</keyword>
<proteinExistence type="predicted"/>
<comment type="caution">
    <text evidence="2">The sequence shown here is derived from an EMBL/GenBank/DDBJ whole genome shotgun (WGS) entry which is preliminary data.</text>
</comment>
<dbReference type="EMBL" id="QOVW01000092">
    <property type="protein sequence ID" value="RDB35277.1"/>
    <property type="molecule type" value="Genomic_DNA"/>
</dbReference>
<feature type="signal peptide" evidence="1">
    <location>
        <begin position="1"/>
        <end position="29"/>
    </location>
</feature>
<evidence type="ECO:0000313" key="3">
    <source>
        <dbReference type="Proteomes" id="UP000253934"/>
    </source>
</evidence>
<evidence type="ECO:0000313" key="2">
    <source>
        <dbReference type="EMBL" id="RDB35277.1"/>
    </source>
</evidence>